<protein>
    <submittedName>
        <fullName evidence="1">Uncharacterized protein</fullName>
    </submittedName>
</protein>
<evidence type="ECO:0000313" key="2">
    <source>
        <dbReference type="Proteomes" id="UP000574931"/>
    </source>
</evidence>
<comment type="caution">
    <text evidence="1">The sequence shown here is derived from an EMBL/GenBank/DDBJ whole genome shotgun (WGS) entry which is preliminary data.</text>
</comment>
<dbReference type="RefSeq" id="WP_171316918.1">
    <property type="nucleotide sequence ID" value="NZ_JABFCY010000001.1"/>
</dbReference>
<sequence length="149" mass="16595">MNINVSTQHYSVNIPSEEGGLLLDIKLGHSVVILGANGSGKTRLGVYIEENIPINHIKRISSHKALTINDEINAISLESAKKLLTTGLNNDEITNHYRSMYRYNRKPAVFLVNDYDYILQALFAEESNLAVNHLYSHLSDSSAPPLSLF</sequence>
<dbReference type="EMBL" id="JABFCY010000001">
    <property type="protein sequence ID" value="NNU59093.1"/>
    <property type="molecule type" value="Genomic_DNA"/>
</dbReference>
<gene>
    <name evidence="1" type="ORF">HKX02_02330</name>
</gene>
<evidence type="ECO:0000313" key="1">
    <source>
        <dbReference type="EMBL" id="NNU59093.1"/>
    </source>
</evidence>
<proteinExistence type="predicted"/>
<organism evidence="1 2">
    <name type="scientific">Ochrobactrum soli</name>
    <dbReference type="NCBI Taxonomy" id="2448455"/>
    <lineage>
        <taxon>Bacteria</taxon>
        <taxon>Pseudomonadati</taxon>
        <taxon>Pseudomonadota</taxon>
        <taxon>Alphaproteobacteria</taxon>
        <taxon>Hyphomicrobiales</taxon>
        <taxon>Brucellaceae</taxon>
        <taxon>Brucella/Ochrobactrum group</taxon>
        <taxon>Ochrobactrum</taxon>
    </lineage>
</organism>
<keyword evidence="2" id="KW-1185">Reference proteome</keyword>
<accession>A0A849KF81</accession>
<name>A0A849KF81_9HYPH</name>
<dbReference type="SUPFAM" id="SSF53795">
    <property type="entry name" value="PEP carboxykinase-like"/>
    <property type="match status" value="1"/>
</dbReference>
<reference evidence="1 2" key="1">
    <citation type="submission" date="2020-05" db="EMBL/GenBank/DDBJ databases">
        <title>Draft Genome Sequence of Ochrobactrum soli Isolated from Stable Fly Gut.</title>
        <authorList>
            <person name="Pileggi M.T."/>
            <person name="Vazhakkala L.J."/>
            <person name="Wong C.N."/>
        </authorList>
    </citation>
    <scope>NUCLEOTIDE SEQUENCE [LARGE SCALE GENOMIC DNA]</scope>
    <source>
        <strain evidence="1 2">MTP-C0764</strain>
    </source>
</reference>
<dbReference type="Proteomes" id="UP000574931">
    <property type="component" value="Unassembled WGS sequence"/>
</dbReference>
<dbReference type="AlphaFoldDB" id="A0A849KF81"/>